<evidence type="ECO:0000256" key="3">
    <source>
        <dbReference type="ARBA" id="ARBA00023187"/>
    </source>
</evidence>
<protein>
    <submittedName>
        <fullName evidence="7">RNA recognition motif domain, nucleotide-binding alpha-beta plait domain superfamily</fullName>
    </submittedName>
</protein>
<reference evidence="7" key="2">
    <citation type="submission" date="2020-06" db="EMBL/GenBank/DDBJ databases">
        <title>Helianthus annuus Genome sequencing and assembly Release 2.</title>
        <authorList>
            <person name="Gouzy J."/>
            <person name="Langlade N."/>
            <person name="Munos S."/>
        </authorList>
    </citation>
    <scope>NUCLEOTIDE SEQUENCE</scope>
    <source>
        <tissue evidence="7">Leaves</tissue>
    </source>
</reference>
<name>A0A9K3N906_HELAN</name>
<keyword evidence="5" id="KW-0732">Signal</keyword>
<dbReference type="Pfam" id="PF00076">
    <property type="entry name" value="RRM_1"/>
    <property type="match status" value="1"/>
</dbReference>
<dbReference type="Gene3D" id="3.30.70.330">
    <property type="match status" value="1"/>
</dbReference>
<evidence type="ECO:0000313" key="8">
    <source>
        <dbReference type="Proteomes" id="UP000215914"/>
    </source>
</evidence>
<keyword evidence="4" id="KW-0694">RNA-binding</keyword>
<proteinExistence type="predicted"/>
<sequence length="262" mass="28635">MQVTYLVLALASIRRLVGVSPSMDSCGPWLDPHHLRKKDKGHLVHSDGRDNITKFFVSNLPDKCSSKEIVEFFGVFGAVVGVYVARKRDKNGSRFGFVSFSGVNDCSDLEGRMKGLKMGSFKLSVNVARFATENKSFPCPPGVSNVQNDSRNQFWGPSGLDKGNLRFSSRGVRSYSEVVGNPFGAGGSNSGSGISVKKNDDRMIVIPDRTAAFSELVNLAVVGRAVDLETLVDLDKLLRIAKTPFSNLHYWGGGVIYPHFIQ</sequence>
<feature type="chain" id="PRO_5039919259" evidence="5">
    <location>
        <begin position="19"/>
        <end position="262"/>
    </location>
</feature>
<dbReference type="CDD" id="cd00590">
    <property type="entry name" value="RRM_SF"/>
    <property type="match status" value="1"/>
</dbReference>
<dbReference type="InterPro" id="IPR000504">
    <property type="entry name" value="RRM_dom"/>
</dbReference>
<dbReference type="Gramene" id="mRNA:HanXRQr2_Chr09g0387791">
    <property type="protein sequence ID" value="CDS:HanXRQr2_Chr09g0387791.1"/>
    <property type="gene ID" value="HanXRQr2_Chr09g0387791"/>
</dbReference>
<keyword evidence="8" id="KW-1185">Reference proteome</keyword>
<evidence type="ECO:0000256" key="2">
    <source>
        <dbReference type="ARBA" id="ARBA00022728"/>
    </source>
</evidence>
<evidence type="ECO:0000259" key="6">
    <source>
        <dbReference type="PROSITE" id="PS50102"/>
    </source>
</evidence>
<reference evidence="7" key="1">
    <citation type="journal article" date="2017" name="Nature">
        <title>The sunflower genome provides insights into oil metabolism, flowering and Asterid evolution.</title>
        <authorList>
            <person name="Badouin H."/>
            <person name="Gouzy J."/>
            <person name="Grassa C.J."/>
            <person name="Murat F."/>
            <person name="Staton S.E."/>
            <person name="Cottret L."/>
            <person name="Lelandais-Briere C."/>
            <person name="Owens G.L."/>
            <person name="Carrere S."/>
            <person name="Mayjonade B."/>
            <person name="Legrand L."/>
            <person name="Gill N."/>
            <person name="Kane N.C."/>
            <person name="Bowers J.E."/>
            <person name="Hubner S."/>
            <person name="Bellec A."/>
            <person name="Berard A."/>
            <person name="Berges H."/>
            <person name="Blanchet N."/>
            <person name="Boniface M.C."/>
            <person name="Brunel D."/>
            <person name="Catrice O."/>
            <person name="Chaidir N."/>
            <person name="Claudel C."/>
            <person name="Donnadieu C."/>
            <person name="Faraut T."/>
            <person name="Fievet G."/>
            <person name="Helmstetter N."/>
            <person name="King M."/>
            <person name="Knapp S.J."/>
            <person name="Lai Z."/>
            <person name="Le Paslier M.C."/>
            <person name="Lippi Y."/>
            <person name="Lorenzon L."/>
            <person name="Mandel J.R."/>
            <person name="Marage G."/>
            <person name="Marchand G."/>
            <person name="Marquand E."/>
            <person name="Bret-Mestries E."/>
            <person name="Morien E."/>
            <person name="Nambeesan S."/>
            <person name="Nguyen T."/>
            <person name="Pegot-Espagnet P."/>
            <person name="Pouilly N."/>
            <person name="Raftis F."/>
            <person name="Sallet E."/>
            <person name="Schiex T."/>
            <person name="Thomas J."/>
            <person name="Vandecasteele C."/>
            <person name="Vares D."/>
            <person name="Vear F."/>
            <person name="Vautrin S."/>
            <person name="Crespi M."/>
            <person name="Mangin B."/>
            <person name="Burke J.M."/>
            <person name="Salse J."/>
            <person name="Munos S."/>
            <person name="Vincourt P."/>
            <person name="Rieseberg L.H."/>
            <person name="Langlade N.B."/>
        </authorList>
    </citation>
    <scope>NUCLEOTIDE SEQUENCE</scope>
    <source>
        <tissue evidence="7">Leaves</tissue>
    </source>
</reference>
<feature type="signal peptide" evidence="5">
    <location>
        <begin position="1"/>
        <end position="18"/>
    </location>
</feature>
<dbReference type="InterPro" id="IPR012677">
    <property type="entry name" value="Nucleotide-bd_a/b_plait_sf"/>
</dbReference>
<organism evidence="7 8">
    <name type="scientific">Helianthus annuus</name>
    <name type="common">Common sunflower</name>
    <dbReference type="NCBI Taxonomy" id="4232"/>
    <lineage>
        <taxon>Eukaryota</taxon>
        <taxon>Viridiplantae</taxon>
        <taxon>Streptophyta</taxon>
        <taxon>Embryophyta</taxon>
        <taxon>Tracheophyta</taxon>
        <taxon>Spermatophyta</taxon>
        <taxon>Magnoliopsida</taxon>
        <taxon>eudicotyledons</taxon>
        <taxon>Gunneridae</taxon>
        <taxon>Pentapetalae</taxon>
        <taxon>asterids</taxon>
        <taxon>campanulids</taxon>
        <taxon>Asterales</taxon>
        <taxon>Asteraceae</taxon>
        <taxon>Asteroideae</taxon>
        <taxon>Heliantheae alliance</taxon>
        <taxon>Heliantheae</taxon>
        <taxon>Helianthus</taxon>
    </lineage>
</organism>
<dbReference type="GO" id="GO:0003723">
    <property type="term" value="F:RNA binding"/>
    <property type="evidence" value="ECO:0007669"/>
    <property type="project" value="UniProtKB-UniRule"/>
</dbReference>
<dbReference type="Proteomes" id="UP000215914">
    <property type="component" value="Unassembled WGS sequence"/>
</dbReference>
<keyword evidence="2" id="KW-0747">Spliceosome</keyword>
<evidence type="ECO:0000256" key="1">
    <source>
        <dbReference type="ARBA" id="ARBA00022664"/>
    </source>
</evidence>
<dbReference type="InterPro" id="IPR035979">
    <property type="entry name" value="RBD_domain_sf"/>
</dbReference>
<gene>
    <name evidence="7" type="ORF">HanXRQr2_Chr09g0387791</name>
</gene>
<keyword evidence="1" id="KW-0507">mRNA processing</keyword>
<dbReference type="PANTHER" id="PTHR23147">
    <property type="entry name" value="SERINE/ARGININE RICH SPLICING FACTOR"/>
    <property type="match status" value="1"/>
</dbReference>
<dbReference type="AlphaFoldDB" id="A0A9K3N906"/>
<dbReference type="InterPro" id="IPR050907">
    <property type="entry name" value="SRSF"/>
</dbReference>
<accession>A0A9K3N906</accession>
<dbReference type="GO" id="GO:0006397">
    <property type="term" value="P:mRNA processing"/>
    <property type="evidence" value="ECO:0007669"/>
    <property type="project" value="UniProtKB-KW"/>
</dbReference>
<keyword evidence="3" id="KW-0508">mRNA splicing</keyword>
<dbReference type="SMART" id="SM00360">
    <property type="entry name" value="RRM"/>
    <property type="match status" value="1"/>
</dbReference>
<evidence type="ECO:0000256" key="5">
    <source>
        <dbReference type="SAM" id="SignalP"/>
    </source>
</evidence>
<feature type="domain" description="RRM" evidence="6">
    <location>
        <begin position="53"/>
        <end position="130"/>
    </location>
</feature>
<dbReference type="GO" id="GO:0005681">
    <property type="term" value="C:spliceosomal complex"/>
    <property type="evidence" value="ECO:0007669"/>
    <property type="project" value="UniProtKB-KW"/>
</dbReference>
<dbReference type="EMBL" id="MNCJ02000324">
    <property type="protein sequence ID" value="KAF5790838.1"/>
    <property type="molecule type" value="Genomic_DNA"/>
</dbReference>
<evidence type="ECO:0000256" key="4">
    <source>
        <dbReference type="PROSITE-ProRule" id="PRU00176"/>
    </source>
</evidence>
<comment type="caution">
    <text evidence="7">The sequence shown here is derived from an EMBL/GenBank/DDBJ whole genome shotgun (WGS) entry which is preliminary data.</text>
</comment>
<dbReference type="GO" id="GO:0008380">
    <property type="term" value="P:RNA splicing"/>
    <property type="evidence" value="ECO:0007669"/>
    <property type="project" value="UniProtKB-KW"/>
</dbReference>
<dbReference type="SUPFAM" id="SSF54928">
    <property type="entry name" value="RNA-binding domain, RBD"/>
    <property type="match status" value="1"/>
</dbReference>
<evidence type="ECO:0000313" key="7">
    <source>
        <dbReference type="EMBL" id="KAF5790838.1"/>
    </source>
</evidence>
<dbReference type="PROSITE" id="PS50102">
    <property type="entry name" value="RRM"/>
    <property type="match status" value="1"/>
</dbReference>